<keyword evidence="5" id="KW-0449">Lipoprotein</keyword>
<dbReference type="InterPro" id="IPR050490">
    <property type="entry name" value="Bact_solute-bd_prot1"/>
</dbReference>
<dbReference type="PANTHER" id="PTHR43649">
    <property type="entry name" value="ARABINOSE-BINDING PROTEIN-RELATED"/>
    <property type="match status" value="1"/>
</dbReference>
<keyword evidence="7" id="KW-1185">Reference proteome</keyword>
<dbReference type="RefSeq" id="WP_379896692.1">
    <property type="nucleotide sequence ID" value="NZ_CBCSCT010000002.1"/>
</dbReference>
<keyword evidence="3" id="KW-0472">Membrane</keyword>
<organism evidence="6 7">
    <name type="scientific">Marinicrinis lubricantis</name>
    <dbReference type="NCBI Taxonomy" id="2086470"/>
    <lineage>
        <taxon>Bacteria</taxon>
        <taxon>Bacillati</taxon>
        <taxon>Bacillota</taxon>
        <taxon>Bacilli</taxon>
        <taxon>Bacillales</taxon>
        <taxon>Paenibacillaceae</taxon>
    </lineage>
</organism>
<keyword evidence="1" id="KW-1003">Cell membrane</keyword>
<evidence type="ECO:0000256" key="2">
    <source>
        <dbReference type="ARBA" id="ARBA00022729"/>
    </source>
</evidence>
<evidence type="ECO:0000313" key="6">
    <source>
        <dbReference type="EMBL" id="MFC5989129.1"/>
    </source>
</evidence>
<dbReference type="CDD" id="cd13580">
    <property type="entry name" value="PBP2_AlgQ_like_1"/>
    <property type="match status" value="1"/>
</dbReference>
<evidence type="ECO:0000256" key="5">
    <source>
        <dbReference type="ARBA" id="ARBA00023288"/>
    </source>
</evidence>
<protein>
    <submittedName>
        <fullName evidence="6">Extracellular solute-binding protein</fullName>
    </submittedName>
</protein>
<evidence type="ECO:0000256" key="1">
    <source>
        <dbReference type="ARBA" id="ARBA00022475"/>
    </source>
</evidence>
<dbReference type="PROSITE" id="PS51257">
    <property type="entry name" value="PROKAR_LIPOPROTEIN"/>
    <property type="match status" value="1"/>
</dbReference>
<evidence type="ECO:0000256" key="3">
    <source>
        <dbReference type="ARBA" id="ARBA00023136"/>
    </source>
</evidence>
<accession>A0ABW1IWE7</accession>
<dbReference type="Gene3D" id="3.40.190.10">
    <property type="entry name" value="Periplasmic binding protein-like II"/>
    <property type="match status" value="2"/>
</dbReference>
<evidence type="ECO:0000256" key="4">
    <source>
        <dbReference type="ARBA" id="ARBA00023139"/>
    </source>
</evidence>
<name>A0ABW1IWE7_9BACL</name>
<dbReference type="InterPro" id="IPR006059">
    <property type="entry name" value="SBP"/>
</dbReference>
<gene>
    <name evidence="6" type="ORF">ACFPXP_22215</name>
</gene>
<dbReference type="EMBL" id="JBHSQV010000187">
    <property type="protein sequence ID" value="MFC5989129.1"/>
    <property type="molecule type" value="Genomic_DNA"/>
</dbReference>
<proteinExistence type="predicted"/>
<evidence type="ECO:0000313" key="7">
    <source>
        <dbReference type="Proteomes" id="UP001596250"/>
    </source>
</evidence>
<dbReference type="Proteomes" id="UP001596250">
    <property type="component" value="Unassembled WGS sequence"/>
</dbReference>
<keyword evidence="2" id="KW-0732">Signal</keyword>
<reference evidence="7" key="1">
    <citation type="journal article" date="2019" name="Int. J. Syst. Evol. Microbiol.">
        <title>The Global Catalogue of Microorganisms (GCM) 10K type strain sequencing project: providing services to taxonomists for standard genome sequencing and annotation.</title>
        <authorList>
            <consortium name="The Broad Institute Genomics Platform"/>
            <consortium name="The Broad Institute Genome Sequencing Center for Infectious Disease"/>
            <person name="Wu L."/>
            <person name="Ma J."/>
        </authorList>
    </citation>
    <scope>NUCLEOTIDE SEQUENCE [LARGE SCALE GENOMIC DNA]</scope>
    <source>
        <strain evidence="7">CCM 8749</strain>
    </source>
</reference>
<keyword evidence="4" id="KW-0564">Palmitate</keyword>
<sequence>MKKCNAVLGAVLAVTLIAGCGNGNNAGQNENASNADGKAKGATKISLFATLHTPEVPSDKIEKLLEEKTNTELDIQWIPANSYDDKVNAAFATDALPMVVGTGKVEMFREAIRDGQFWEIGPYLKDYPNLSNLNPDVLKNTMVDGKLYSLYMERPLSRAGLIYRKDWAEKLGIAAPTTIDELYDMLYQFKHNDPDGNGEDDTIGLTDRSDMIYGAFKAVSSWFGTPNYWGEKDGQLLPEFMFPEYVETMKFFRKLHEEGLINQDFPVTSKEDQRNLLITGRAGAYIGSMPDAMGLQDKLDDINPDGVLDVQNRIEGPNGLGIWAIPGYGSVWLFPKSSIKTEEQLKDILAFYDQMMSTEIANLIHWGIEGEHYTLDNGTVVQNKDLKLIDREVKPYAGLVVGGEQSIPGLLKAKWDLPVKQRAEELVVDNNNFLIHDPTAPLESKTNIELGPRLQQSINDATFQFILGDIDEEGFQKVVDKWLSDGGQKIIDEFNASYELTK</sequence>
<dbReference type="PANTHER" id="PTHR43649:SF33">
    <property type="entry name" value="POLYGALACTURONAN_RHAMNOGALACTURONAN-BINDING PROTEIN YTCQ"/>
    <property type="match status" value="1"/>
</dbReference>
<dbReference type="SUPFAM" id="SSF53850">
    <property type="entry name" value="Periplasmic binding protein-like II"/>
    <property type="match status" value="1"/>
</dbReference>
<dbReference type="Pfam" id="PF01547">
    <property type="entry name" value="SBP_bac_1"/>
    <property type="match status" value="1"/>
</dbReference>
<comment type="caution">
    <text evidence="6">The sequence shown here is derived from an EMBL/GenBank/DDBJ whole genome shotgun (WGS) entry which is preliminary data.</text>
</comment>